<protein>
    <submittedName>
        <fullName evidence="2">Uncharacterized protein</fullName>
    </submittedName>
</protein>
<dbReference type="EMBL" id="MN739708">
    <property type="protein sequence ID" value="QHT22242.1"/>
    <property type="molecule type" value="Genomic_DNA"/>
</dbReference>
<reference evidence="2" key="1">
    <citation type="journal article" date="2020" name="Nature">
        <title>Giant virus diversity and host interactions through global metagenomics.</title>
        <authorList>
            <person name="Schulz F."/>
            <person name="Roux S."/>
            <person name="Paez-Espino D."/>
            <person name="Jungbluth S."/>
            <person name="Walsh D.A."/>
            <person name="Denef V.J."/>
            <person name="McMahon K.D."/>
            <person name="Konstantinidis K.T."/>
            <person name="Eloe-Fadrosh E.A."/>
            <person name="Kyrpides N.C."/>
            <person name="Woyke T."/>
        </authorList>
    </citation>
    <scope>NUCLEOTIDE SEQUENCE</scope>
    <source>
        <strain evidence="2">GVMAG-M-3300023179-107</strain>
    </source>
</reference>
<name>A0A6C0E0L6_9ZZZZ</name>
<dbReference type="AlphaFoldDB" id="A0A6C0E0L6"/>
<keyword evidence="1" id="KW-0812">Transmembrane</keyword>
<sequence length="103" mass="11961">MSDFPVPTVIFIVGGAFSTALCSYIYHALIHFSEYSKLEVTRLNEQIESLLQKSCSLEHQITYLNNKIESLEEKQYESDILLKSHTELDKELKEYVHCNFDVI</sequence>
<proteinExistence type="predicted"/>
<organism evidence="2">
    <name type="scientific">viral metagenome</name>
    <dbReference type="NCBI Taxonomy" id="1070528"/>
    <lineage>
        <taxon>unclassified sequences</taxon>
        <taxon>metagenomes</taxon>
        <taxon>organismal metagenomes</taxon>
    </lineage>
</organism>
<accession>A0A6C0E0L6</accession>
<dbReference type="Gene3D" id="1.20.5.170">
    <property type="match status" value="1"/>
</dbReference>
<evidence type="ECO:0000256" key="1">
    <source>
        <dbReference type="SAM" id="Phobius"/>
    </source>
</evidence>
<keyword evidence="1" id="KW-0472">Membrane</keyword>
<evidence type="ECO:0000313" key="2">
    <source>
        <dbReference type="EMBL" id="QHT22242.1"/>
    </source>
</evidence>
<feature type="transmembrane region" description="Helical" evidence="1">
    <location>
        <begin position="6"/>
        <end position="29"/>
    </location>
</feature>
<keyword evidence="1" id="KW-1133">Transmembrane helix</keyword>